<comment type="caution">
    <text evidence="2">The sequence shown here is derived from an EMBL/GenBank/DDBJ whole genome shotgun (WGS) entry which is preliminary data.</text>
</comment>
<dbReference type="Proteomes" id="UP000775213">
    <property type="component" value="Unassembled WGS sequence"/>
</dbReference>
<name>A0AAV7GMS7_DENCH</name>
<reference evidence="2 3" key="1">
    <citation type="journal article" date="2021" name="Hortic Res">
        <title>Chromosome-scale assembly of the Dendrobium chrysotoxum genome enhances the understanding of orchid evolution.</title>
        <authorList>
            <person name="Zhang Y."/>
            <person name="Zhang G.Q."/>
            <person name="Zhang D."/>
            <person name="Liu X.D."/>
            <person name="Xu X.Y."/>
            <person name="Sun W.H."/>
            <person name="Yu X."/>
            <person name="Zhu X."/>
            <person name="Wang Z.W."/>
            <person name="Zhao X."/>
            <person name="Zhong W.Y."/>
            <person name="Chen H."/>
            <person name="Yin W.L."/>
            <person name="Huang T."/>
            <person name="Niu S.C."/>
            <person name="Liu Z.J."/>
        </authorList>
    </citation>
    <scope>NUCLEOTIDE SEQUENCE [LARGE SCALE GENOMIC DNA]</scope>
    <source>
        <strain evidence="2">Lindl</strain>
    </source>
</reference>
<feature type="compositionally biased region" description="Low complexity" evidence="1">
    <location>
        <begin position="49"/>
        <end position="60"/>
    </location>
</feature>
<evidence type="ECO:0000313" key="3">
    <source>
        <dbReference type="Proteomes" id="UP000775213"/>
    </source>
</evidence>
<sequence length="202" mass="22651">MKCLQEELHHISQYMMEEKLFKVVLSIQAGRSHAVQLKKSKKVHEASLNALRSSSNNPSRGQGEKGSSLIKKRRVNDTVGLPSDGEVSREVIRPLMIDIVTLNLDREIRPLKIPIPKEVLKHVCFGLQRAKEMALAAEKSTLEISNKELQDYLLEKEAAILDADAQPFTRNSGQSDSWNRRLTWISRAASVADDGLIISVVQ</sequence>
<dbReference type="AlphaFoldDB" id="A0AAV7GMS7"/>
<accession>A0AAV7GMS7</accession>
<keyword evidence="3" id="KW-1185">Reference proteome</keyword>
<proteinExistence type="predicted"/>
<dbReference type="EMBL" id="JAGFBR010000012">
    <property type="protein sequence ID" value="KAH0457856.1"/>
    <property type="molecule type" value="Genomic_DNA"/>
</dbReference>
<evidence type="ECO:0000256" key="1">
    <source>
        <dbReference type="SAM" id="MobiDB-lite"/>
    </source>
</evidence>
<feature type="region of interest" description="Disordered" evidence="1">
    <location>
        <begin position="49"/>
        <end position="75"/>
    </location>
</feature>
<organism evidence="2 3">
    <name type="scientific">Dendrobium chrysotoxum</name>
    <name type="common">Orchid</name>
    <dbReference type="NCBI Taxonomy" id="161865"/>
    <lineage>
        <taxon>Eukaryota</taxon>
        <taxon>Viridiplantae</taxon>
        <taxon>Streptophyta</taxon>
        <taxon>Embryophyta</taxon>
        <taxon>Tracheophyta</taxon>
        <taxon>Spermatophyta</taxon>
        <taxon>Magnoliopsida</taxon>
        <taxon>Liliopsida</taxon>
        <taxon>Asparagales</taxon>
        <taxon>Orchidaceae</taxon>
        <taxon>Epidendroideae</taxon>
        <taxon>Malaxideae</taxon>
        <taxon>Dendrobiinae</taxon>
        <taxon>Dendrobium</taxon>
    </lineage>
</organism>
<evidence type="ECO:0000313" key="2">
    <source>
        <dbReference type="EMBL" id="KAH0457856.1"/>
    </source>
</evidence>
<protein>
    <submittedName>
        <fullName evidence="2">Uncharacterized protein</fullName>
    </submittedName>
</protein>
<gene>
    <name evidence="2" type="ORF">IEQ34_013171</name>
</gene>